<organism evidence="2 3">
    <name type="scientific">Xyrichtys novacula</name>
    <name type="common">Pearly razorfish</name>
    <name type="synonym">Hemipteronotus novacula</name>
    <dbReference type="NCBI Taxonomy" id="13765"/>
    <lineage>
        <taxon>Eukaryota</taxon>
        <taxon>Metazoa</taxon>
        <taxon>Chordata</taxon>
        <taxon>Craniata</taxon>
        <taxon>Vertebrata</taxon>
        <taxon>Euteleostomi</taxon>
        <taxon>Actinopterygii</taxon>
        <taxon>Neopterygii</taxon>
        <taxon>Teleostei</taxon>
        <taxon>Neoteleostei</taxon>
        <taxon>Acanthomorphata</taxon>
        <taxon>Eupercaria</taxon>
        <taxon>Labriformes</taxon>
        <taxon>Labridae</taxon>
        <taxon>Xyrichtys</taxon>
    </lineage>
</organism>
<reference evidence="2" key="1">
    <citation type="submission" date="2023-08" db="EMBL/GenBank/DDBJ databases">
        <authorList>
            <person name="Alioto T."/>
            <person name="Alioto T."/>
            <person name="Gomez Garrido J."/>
        </authorList>
    </citation>
    <scope>NUCLEOTIDE SEQUENCE</scope>
</reference>
<feature type="non-terminal residue" evidence="2">
    <location>
        <position position="1"/>
    </location>
</feature>
<evidence type="ECO:0000313" key="2">
    <source>
        <dbReference type="EMBL" id="CAJ1077104.1"/>
    </source>
</evidence>
<keyword evidence="3" id="KW-1185">Reference proteome</keyword>
<dbReference type="AlphaFoldDB" id="A0AAV1GVN5"/>
<dbReference type="Proteomes" id="UP001178508">
    <property type="component" value="Chromosome 17"/>
</dbReference>
<feature type="region of interest" description="Disordered" evidence="1">
    <location>
        <begin position="1"/>
        <end position="21"/>
    </location>
</feature>
<dbReference type="EMBL" id="OY660880">
    <property type="protein sequence ID" value="CAJ1077104.1"/>
    <property type="molecule type" value="Genomic_DNA"/>
</dbReference>
<name>A0AAV1GVN5_XYRNO</name>
<protein>
    <submittedName>
        <fullName evidence="2">Uncharacterized protein</fullName>
    </submittedName>
</protein>
<proteinExistence type="predicted"/>
<evidence type="ECO:0000256" key="1">
    <source>
        <dbReference type="SAM" id="MobiDB-lite"/>
    </source>
</evidence>
<sequence length="145" mass="15580">NGPARSNRPNERRTQRGPGITQYRYRYSVTAVIPAAAQSTGRDVAGGREGGIEGLSAASVAPIFPPCKYGYYHPYLGMVLRHPAASNRGCGRLGVTQRQPRFVAPENQRQEQGELGSVNTAVGAALCWMAGVNTHKSEGGLHFRS</sequence>
<accession>A0AAV1GVN5</accession>
<gene>
    <name evidence="2" type="ORF">XNOV1_A021559</name>
</gene>
<evidence type="ECO:0000313" key="3">
    <source>
        <dbReference type="Proteomes" id="UP001178508"/>
    </source>
</evidence>